<gene>
    <name evidence="1" type="ORF">HT99x_012595</name>
</gene>
<dbReference type="EMBL" id="LKAJ02000001">
    <property type="protein sequence ID" value="MCS5712273.1"/>
    <property type="molecule type" value="Genomic_DNA"/>
</dbReference>
<comment type="caution">
    <text evidence="1">The sequence shown here is derived from an EMBL/GenBank/DDBJ whole genome shotgun (WGS) entry which is preliminary data.</text>
</comment>
<name>A0AAE3HXD7_9GAMM</name>
<accession>A0AAE3HXD7</accession>
<evidence type="ECO:0000313" key="1">
    <source>
        <dbReference type="EMBL" id="MCS5712273.1"/>
    </source>
</evidence>
<proteinExistence type="predicted"/>
<organism evidence="1 2">
    <name type="scientific">Candidatus Berkiella aquae</name>
    <dbReference type="NCBI Taxonomy" id="295108"/>
    <lineage>
        <taxon>Bacteria</taxon>
        <taxon>Pseudomonadati</taxon>
        <taxon>Pseudomonadota</taxon>
        <taxon>Gammaproteobacteria</taxon>
        <taxon>Candidatus Berkiellales</taxon>
        <taxon>Candidatus Berkiellaceae</taxon>
        <taxon>Candidatus Berkiella</taxon>
    </lineage>
</organism>
<reference evidence="1" key="2">
    <citation type="submission" date="2021-06" db="EMBL/GenBank/DDBJ databases">
        <title>Genomic Description and Analysis of Intracellular Bacteria, Candidatus Berkiella cookevillensis and Candidatus Berkiella aquae.</title>
        <authorList>
            <person name="Kidane D.T."/>
            <person name="Mehari Y.T."/>
            <person name="Rice F.C."/>
            <person name="Arivett B.A."/>
            <person name="Farone A.L."/>
            <person name="Berk S.G."/>
            <person name="Farone M.B."/>
        </authorList>
    </citation>
    <scope>NUCLEOTIDE SEQUENCE</scope>
    <source>
        <strain evidence="1">HT99</strain>
    </source>
</reference>
<evidence type="ECO:0000313" key="2">
    <source>
        <dbReference type="Proteomes" id="UP000051497"/>
    </source>
</evidence>
<dbReference type="AlphaFoldDB" id="A0AAE3HXD7"/>
<sequence>MMMRNLASNEITAISGGCGNGHTFSNVISNAALGGFMGLMFPGIPVALGVTTLIANPVLATGALFGAYSLASMGANALDHYLQIAPEEVTAVAVVTTVA</sequence>
<reference evidence="1" key="1">
    <citation type="journal article" date="2016" name="Genome Announc.">
        <title>Draft Genome Sequences of Two Novel Amoeba-Resistant Intranuclear Bacteria, 'Candidatus Berkiella cookevillensis' and 'Candidatus Berkiella aquae'.</title>
        <authorList>
            <person name="Mehari Y.T."/>
            <person name="Arivett B.A."/>
            <person name="Farone A.L."/>
            <person name="Gunderson J.H."/>
            <person name="Farone M.B."/>
        </authorList>
    </citation>
    <scope>NUCLEOTIDE SEQUENCE</scope>
    <source>
        <strain evidence="1">HT99</strain>
    </source>
</reference>
<keyword evidence="2" id="KW-1185">Reference proteome</keyword>
<protein>
    <submittedName>
        <fullName evidence="1">Uncharacterized protein</fullName>
    </submittedName>
</protein>
<dbReference type="Proteomes" id="UP000051497">
    <property type="component" value="Unassembled WGS sequence"/>
</dbReference>
<dbReference type="RefSeq" id="WP_139016637.1">
    <property type="nucleotide sequence ID" value="NZ_LKAJ02000001.1"/>
</dbReference>